<gene>
    <name evidence="1" type="ORF">CQR45_0104</name>
</gene>
<evidence type="ECO:0000313" key="2">
    <source>
        <dbReference type="Proteomes" id="UP000233722"/>
    </source>
</evidence>
<dbReference type="Proteomes" id="UP000233722">
    <property type="component" value="Unassembled WGS sequence"/>
</dbReference>
<protein>
    <submittedName>
        <fullName evidence="1">Uncharacterized protein</fullName>
    </submittedName>
</protein>
<dbReference type="EMBL" id="PCHA01000010">
    <property type="protein sequence ID" value="PKU96914.1"/>
    <property type="molecule type" value="Genomic_DNA"/>
</dbReference>
<sequence length="26" mass="2910">ANKSKTIDQIMGEWDEKWGAAVESES</sequence>
<organism evidence="1 2">
    <name type="scientific">Bifidobacterium pseudolongum subsp. globosum</name>
    <dbReference type="NCBI Taxonomy" id="1690"/>
    <lineage>
        <taxon>Bacteria</taxon>
        <taxon>Bacillati</taxon>
        <taxon>Actinomycetota</taxon>
        <taxon>Actinomycetes</taxon>
        <taxon>Bifidobacteriales</taxon>
        <taxon>Bifidobacteriaceae</taxon>
        <taxon>Bifidobacterium</taxon>
    </lineage>
</organism>
<feature type="non-terminal residue" evidence="1">
    <location>
        <position position="1"/>
    </location>
</feature>
<proteinExistence type="predicted"/>
<accession>A0A2N3QWL2</accession>
<dbReference type="AlphaFoldDB" id="A0A2N3QWL2"/>
<name>A0A2N3QWL2_9BIFI</name>
<evidence type="ECO:0000313" key="1">
    <source>
        <dbReference type="EMBL" id="PKU96914.1"/>
    </source>
</evidence>
<comment type="caution">
    <text evidence="1">The sequence shown here is derived from an EMBL/GenBank/DDBJ whole genome shotgun (WGS) entry which is preliminary data.</text>
</comment>
<reference evidence="1 2" key="1">
    <citation type="submission" date="2017-10" db="EMBL/GenBank/DDBJ databases">
        <title>Bifidobacterium genomics.</title>
        <authorList>
            <person name="Lugli G.A."/>
            <person name="Milani C."/>
            <person name="Mancabelli L."/>
        </authorList>
    </citation>
    <scope>NUCLEOTIDE SEQUENCE [LARGE SCALE GENOMIC DNA]</scope>
    <source>
        <strain evidence="1 2">1747B</strain>
    </source>
</reference>